<keyword evidence="1 2" id="KW-0597">Phosphoprotein</keyword>
<dbReference type="Pfam" id="PF00072">
    <property type="entry name" value="Response_reg"/>
    <property type="match status" value="1"/>
</dbReference>
<name>A0ABS3YVL9_9BACT</name>
<feature type="domain" description="Response regulatory" evidence="3">
    <location>
        <begin position="6"/>
        <end position="127"/>
    </location>
</feature>
<evidence type="ECO:0000259" key="3">
    <source>
        <dbReference type="PROSITE" id="PS50110"/>
    </source>
</evidence>
<dbReference type="PANTHER" id="PTHR44591">
    <property type="entry name" value="STRESS RESPONSE REGULATOR PROTEIN 1"/>
    <property type="match status" value="1"/>
</dbReference>
<sequence>MSYPNRIFLIDDDEDDGFVFNEALNSLPHQFELLYYQDSEQALARLSDNAFSPPDIMFIDWNMPKLSGNHCLQSIRKLPGYDAVPIIIYSTSNHEQLQAEARQLGASHFLAKPSTLKELVIKLEAILNKQKGNN</sequence>
<dbReference type="InterPro" id="IPR001789">
    <property type="entry name" value="Sig_transdc_resp-reg_receiver"/>
</dbReference>
<dbReference type="SUPFAM" id="SSF52172">
    <property type="entry name" value="CheY-like"/>
    <property type="match status" value="1"/>
</dbReference>
<proteinExistence type="predicted"/>
<dbReference type="PANTHER" id="PTHR44591:SF3">
    <property type="entry name" value="RESPONSE REGULATORY DOMAIN-CONTAINING PROTEIN"/>
    <property type="match status" value="1"/>
</dbReference>
<dbReference type="Gene3D" id="3.40.50.2300">
    <property type="match status" value="1"/>
</dbReference>
<gene>
    <name evidence="4" type="ORF">J7I42_16685</name>
</gene>
<evidence type="ECO:0000256" key="1">
    <source>
        <dbReference type="ARBA" id="ARBA00022553"/>
    </source>
</evidence>
<reference evidence="4 5" key="1">
    <citation type="submission" date="2021-03" db="EMBL/GenBank/DDBJ databases">
        <title>Assistant Professor.</title>
        <authorList>
            <person name="Huq M.A."/>
        </authorList>
    </citation>
    <scope>NUCLEOTIDE SEQUENCE [LARGE SCALE GENOMIC DNA]</scope>
    <source>
        <strain evidence="4 5">MAH-29</strain>
    </source>
</reference>
<evidence type="ECO:0000313" key="5">
    <source>
        <dbReference type="Proteomes" id="UP000677244"/>
    </source>
</evidence>
<dbReference type="EMBL" id="JAGHKO010000004">
    <property type="protein sequence ID" value="MBO9201923.1"/>
    <property type="molecule type" value="Genomic_DNA"/>
</dbReference>
<dbReference type="Proteomes" id="UP000677244">
    <property type="component" value="Unassembled WGS sequence"/>
</dbReference>
<dbReference type="SMART" id="SM00448">
    <property type="entry name" value="REC"/>
    <property type="match status" value="1"/>
</dbReference>
<evidence type="ECO:0000256" key="2">
    <source>
        <dbReference type="PROSITE-ProRule" id="PRU00169"/>
    </source>
</evidence>
<evidence type="ECO:0000313" key="4">
    <source>
        <dbReference type="EMBL" id="MBO9201923.1"/>
    </source>
</evidence>
<dbReference type="InterPro" id="IPR050595">
    <property type="entry name" value="Bact_response_regulator"/>
</dbReference>
<protein>
    <submittedName>
        <fullName evidence="4">Response regulator</fullName>
    </submittedName>
</protein>
<dbReference type="RefSeq" id="WP_209139980.1">
    <property type="nucleotide sequence ID" value="NZ_JAGHKO010000004.1"/>
</dbReference>
<dbReference type="PROSITE" id="PS50110">
    <property type="entry name" value="RESPONSE_REGULATORY"/>
    <property type="match status" value="1"/>
</dbReference>
<comment type="caution">
    <text evidence="4">The sequence shown here is derived from an EMBL/GenBank/DDBJ whole genome shotgun (WGS) entry which is preliminary data.</text>
</comment>
<dbReference type="InterPro" id="IPR011006">
    <property type="entry name" value="CheY-like_superfamily"/>
</dbReference>
<organism evidence="4 5">
    <name type="scientific">Niastella soli</name>
    <dbReference type="NCBI Taxonomy" id="2821487"/>
    <lineage>
        <taxon>Bacteria</taxon>
        <taxon>Pseudomonadati</taxon>
        <taxon>Bacteroidota</taxon>
        <taxon>Chitinophagia</taxon>
        <taxon>Chitinophagales</taxon>
        <taxon>Chitinophagaceae</taxon>
        <taxon>Niastella</taxon>
    </lineage>
</organism>
<keyword evidence="5" id="KW-1185">Reference proteome</keyword>
<accession>A0ABS3YVL9</accession>
<feature type="modified residue" description="4-aspartylphosphate" evidence="2">
    <location>
        <position position="60"/>
    </location>
</feature>